<keyword evidence="3 5" id="KW-1133">Transmembrane helix</keyword>
<sequence length="303" mass="31748">MAAVAFSILAAFGFASSAILTRQGMQAIFPLPGVMVSLFFSLLFSTIMVLLFAFSDMGDIPKVAFYWILGLGVLNYVGGRSQNFLSVNLIGASRASLFVASQAPFAALFAVAFTGESMHVLVGLGTAGVVGGLIFASGTSILEGWRSDKIFVLGYLMALGAGASYGATNVMAKQTLEVFDSPLIITMLSMVVGMVVLAPLVGVSAAQSGVHRDKDLRFPRSLWALRWVALAGVASGIAVISLYFAVQRADVVVISPIVSSSPLITLLLAHLFLARLERVTKRLVLGAVLTVGGVVLVVLGSQL</sequence>
<feature type="transmembrane region" description="Helical" evidence="5">
    <location>
        <begin position="283"/>
        <end position="301"/>
    </location>
</feature>
<dbReference type="InterPro" id="IPR050638">
    <property type="entry name" value="AA-Vitamin_Transporters"/>
</dbReference>
<dbReference type="SUPFAM" id="SSF103481">
    <property type="entry name" value="Multidrug resistance efflux transporter EmrE"/>
    <property type="match status" value="2"/>
</dbReference>
<evidence type="ECO:0000256" key="2">
    <source>
        <dbReference type="ARBA" id="ARBA00022692"/>
    </source>
</evidence>
<feature type="domain" description="EamA" evidence="6">
    <location>
        <begin position="153"/>
        <end position="298"/>
    </location>
</feature>
<feature type="transmembrane region" description="Helical" evidence="5">
    <location>
        <begin position="224"/>
        <end position="245"/>
    </location>
</feature>
<feature type="transmembrane region" description="Helical" evidence="5">
    <location>
        <begin position="63"/>
        <end position="79"/>
    </location>
</feature>
<feature type="domain" description="EamA" evidence="6">
    <location>
        <begin position="3"/>
        <end position="137"/>
    </location>
</feature>
<comment type="subcellular location">
    <subcellularLocation>
        <location evidence="1">Membrane</location>
        <topology evidence="1">Multi-pass membrane protein</topology>
    </subcellularLocation>
</comment>
<reference evidence="7" key="1">
    <citation type="submission" date="2018-05" db="EMBL/GenBank/DDBJ databases">
        <authorList>
            <person name="Lanie J.A."/>
            <person name="Ng W.-L."/>
            <person name="Kazmierczak K.M."/>
            <person name="Andrzejewski T.M."/>
            <person name="Davidsen T.M."/>
            <person name="Wayne K.J."/>
            <person name="Tettelin H."/>
            <person name="Glass J.I."/>
            <person name="Rusch D."/>
            <person name="Podicherti R."/>
            <person name="Tsui H.-C.T."/>
            <person name="Winkler M.E."/>
        </authorList>
    </citation>
    <scope>NUCLEOTIDE SEQUENCE</scope>
</reference>
<evidence type="ECO:0000256" key="5">
    <source>
        <dbReference type="SAM" id="Phobius"/>
    </source>
</evidence>
<dbReference type="PANTHER" id="PTHR32322">
    <property type="entry name" value="INNER MEMBRANE TRANSPORTER"/>
    <property type="match status" value="1"/>
</dbReference>
<evidence type="ECO:0000256" key="3">
    <source>
        <dbReference type="ARBA" id="ARBA00022989"/>
    </source>
</evidence>
<dbReference type="InterPro" id="IPR000620">
    <property type="entry name" value="EamA_dom"/>
</dbReference>
<feature type="transmembrane region" description="Helical" evidence="5">
    <location>
        <begin position="150"/>
        <end position="171"/>
    </location>
</feature>
<keyword evidence="4 5" id="KW-0472">Membrane</keyword>
<name>A0A381W5G8_9ZZZZ</name>
<organism evidence="7">
    <name type="scientific">marine metagenome</name>
    <dbReference type="NCBI Taxonomy" id="408172"/>
    <lineage>
        <taxon>unclassified sequences</taxon>
        <taxon>metagenomes</taxon>
        <taxon>ecological metagenomes</taxon>
    </lineage>
</organism>
<feature type="transmembrane region" description="Helical" evidence="5">
    <location>
        <begin position="27"/>
        <end position="51"/>
    </location>
</feature>
<gene>
    <name evidence="7" type="ORF">METZ01_LOCUS100608</name>
</gene>
<dbReference type="AlphaFoldDB" id="A0A381W5G8"/>
<dbReference type="Pfam" id="PF00892">
    <property type="entry name" value="EamA"/>
    <property type="match status" value="2"/>
</dbReference>
<dbReference type="InterPro" id="IPR037185">
    <property type="entry name" value="EmrE-like"/>
</dbReference>
<feature type="transmembrane region" description="Helical" evidence="5">
    <location>
        <begin position="251"/>
        <end position="271"/>
    </location>
</feature>
<feature type="transmembrane region" description="Helical" evidence="5">
    <location>
        <begin position="118"/>
        <end position="138"/>
    </location>
</feature>
<evidence type="ECO:0000313" key="7">
    <source>
        <dbReference type="EMBL" id="SVA47754.1"/>
    </source>
</evidence>
<dbReference type="PANTHER" id="PTHR32322:SF2">
    <property type="entry name" value="EAMA DOMAIN-CONTAINING PROTEIN"/>
    <property type="match status" value="1"/>
</dbReference>
<evidence type="ECO:0000259" key="6">
    <source>
        <dbReference type="Pfam" id="PF00892"/>
    </source>
</evidence>
<accession>A0A381W5G8</accession>
<dbReference type="GO" id="GO:0016020">
    <property type="term" value="C:membrane"/>
    <property type="evidence" value="ECO:0007669"/>
    <property type="project" value="UniProtKB-SubCell"/>
</dbReference>
<evidence type="ECO:0000256" key="4">
    <source>
        <dbReference type="ARBA" id="ARBA00023136"/>
    </source>
</evidence>
<evidence type="ECO:0000256" key="1">
    <source>
        <dbReference type="ARBA" id="ARBA00004141"/>
    </source>
</evidence>
<feature type="transmembrane region" description="Helical" evidence="5">
    <location>
        <begin position="183"/>
        <end position="203"/>
    </location>
</feature>
<protein>
    <recommendedName>
        <fullName evidence="6">EamA domain-containing protein</fullName>
    </recommendedName>
</protein>
<keyword evidence="2 5" id="KW-0812">Transmembrane</keyword>
<proteinExistence type="predicted"/>
<dbReference type="EMBL" id="UINC01010760">
    <property type="protein sequence ID" value="SVA47754.1"/>
    <property type="molecule type" value="Genomic_DNA"/>
</dbReference>